<organism evidence="2 3">
    <name type="scientific">Ectocarpus siliculosus</name>
    <name type="common">Brown alga</name>
    <name type="synonym">Conferva siliculosa</name>
    <dbReference type="NCBI Taxonomy" id="2880"/>
    <lineage>
        <taxon>Eukaryota</taxon>
        <taxon>Sar</taxon>
        <taxon>Stramenopiles</taxon>
        <taxon>Ochrophyta</taxon>
        <taxon>PX clade</taxon>
        <taxon>Phaeophyceae</taxon>
        <taxon>Ectocarpales</taxon>
        <taxon>Ectocarpaceae</taxon>
        <taxon>Ectocarpus</taxon>
    </lineage>
</organism>
<evidence type="ECO:0000313" key="3">
    <source>
        <dbReference type="Proteomes" id="UP000002630"/>
    </source>
</evidence>
<feature type="region of interest" description="Disordered" evidence="1">
    <location>
        <begin position="259"/>
        <end position="285"/>
    </location>
</feature>
<proteinExistence type="predicted"/>
<dbReference type="AlphaFoldDB" id="D7FSZ3"/>
<protein>
    <submittedName>
        <fullName evidence="2">Uncharacterized protein</fullName>
    </submittedName>
</protein>
<keyword evidence="3" id="KW-1185">Reference proteome</keyword>
<dbReference type="Proteomes" id="UP000002630">
    <property type="component" value="Linkage Group LG30"/>
</dbReference>
<evidence type="ECO:0000313" key="2">
    <source>
        <dbReference type="EMBL" id="CBJ31284.1"/>
    </source>
</evidence>
<accession>D7FSZ3</accession>
<dbReference type="EMBL" id="FN649755">
    <property type="protein sequence ID" value="CBJ31284.1"/>
    <property type="molecule type" value="Genomic_DNA"/>
</dbReference>
<name>D7FSZ3_ECTSI</name>
<reference evidence="2 3" key="1">
    <citation type="journal article" date="2010" name="Nature">
        <title>The Ectocarpus genome and the independent evolution of multicellularity in brown algae.</title>
        <authorList>
            <person name="Cock J.M."/>
            <person name="Sterck L."/>
            <person name="Rouze P."/>
            <person name="Scornet D."/>
            <person name="Allen A.E."/>
            <person name="Amoutzias G."/>
            <person name="Anthouard V."/>
            <person name="Artiguenave F."/>
            <person name="Aury J.M."/>
            <person name="Badger J.H."/>
            <person name="Beszteri B."/>
            <person name="Billiau K."/>
            <person name="Bonnet E."/>
            <person name="Bothwell J.H."/>
            <person name="Bowler C."/>
            <person name="Boyen C."/>
            <person name="Brownlee C."/>
            <person name="Carrano C.J."/>
            <person name="Charrier B."/>
            <person name="Cho G.Y."/>
            <person name="Coelho S.M."/>
            <person name="Collen J."/>
            <person name="Corre E."/>
            <person name="Da Silva C."/>
            <person name="Delage L."/>
            <person name="Delaroque N."/>
            <person name="Dittami S.M."/>
            <person name="Doulbeau S."/>
            <person name="Elias M."/>
            <person name="Farnham G."/>
            <person name="Gachon C.M."/>
            <person name="Gschloessl B."/>
            <person name="Heesch S."/>
            <person name="Jabbari K."/>
            <person name="Jubin C."/>
            <person name="Kawai H."/>
            <person name="Kimura K."/>
            <person name="Kloareg B."/>
            <person name="Kupper F.C."/>
            <person name="Lang D."/>
            <person name="Le Bail A."/>
            <person name="Leblanc C."/>
            <person name="Lerouge P."/>
            <person name="Lohr M."/>
            <person name="Lopez P.J."/>
            <person name="Martens C."/>
            <person name="Maumus F."/>
            <person name="Michel G."/>
            <person name="Miranda-Saavedra D."/>
            <person name="Morales J."/>
            <person name="Moreau H."/>
            <person name="Motomura T."/>
            <person name="Nagasato C."/>
            <person name="Napoli C.A."/>
            <person name="Nelson D.R."/>
            <person name="Nyvall-Collen P."/>
            <person name="Peters A.F."/>
            <person name="Pommier C."/>
            <person name="Potin P."/>
            <person name="Poulain J."/>
            <person name="Quesneville H."/>
            <person name="Read B."/>
            <person name="Rensing S.A."/>
            <person name="Ritter A."/>
            <person name="Rousvoal S."/>
            <person name="Samanta M."/>
            <person name="Samson G."/>
            <person name="Schroeder D.C."/>
            <person name="Segurens B."/>
            <person name="Strittmatter M."/>
            <person name="Tonon T."/>
            <person name="Tregear J.W."/>
            <person name="Valentin K."/>
            <person name="von Dassow P."/>
            <person name="Yamagishi T."/>
            <person name="Van de Peer Y."/>
            <person name="Wincker P."/>
        </authorList>
    </citation>
    <scope>NUCLEOTIDE SEQUENCE [LARGE SCALE GENOMIC DNA]</scope>
    <source>
        <strain evidence="3">Ec32 / CCAP1310/4</strain>
    </source>
</reference>
<dbReference type="InParanoid" id="D7FSZ3"/>
<evidence type="ECO:0000256" key="1">
    <source>
        <dbReference type="SAM" id="MobiDB-lite"/>
    </source>
</evidence>
<dbReference type="EMBL" id="FN648423">
    <property type="protein sequence ID" value="CBJ31284.1"/>
    <property type="molecule type" value="Genomic_DNA"/>
</dbReference>
<sequence length="285" mass="29082">MFPTAGTAAGTGRAAGAGGISNGVAAMATKADAAVVLQAWSSTIAVCESPAGADAGADAVTGRAAGSGGIPQGAEPMAAIPAAAAAATTVGEPAETSPLRCEKPALTVSVSAGPAIGLMAAVSMAPGAGCVNVGAANAANANAASLSSEDAFLTMENRRRRYGRGRRLGNVGWRPRVSTGCRGTASLYQAVLLCPSDHRDQFSALFCGRFRRNKTRTGIFSRTSVLAHVFYVVGPAWSRHPAWVCTRLVRIHTVDATPRPKHWSQQQTARAPDSVPSDLCGKGRV</sequence>
<gene>
    <name evidence="2" type="ORF">Esi_0242_0033</name>
</gene>